<name>A0ABP0X0J3_9BRYO</name>
<dbReference type="InterPro" id="IPR024983">
    <property type="entry name" value="CHAT_dom"/>
</dbReference>
<protein>
    <submittedName>
        <fullName evidence="1">Uncharacterized protein</fullName>
    </submittedName>
</protein>
<dbReference type="PANTHER" id="PTHR10098:SF108">
    <property type="entry name" value="TETRATRICOPEPTIDE REPEAT PROTEIN 28"/>
    <property type="match status" value="1"/>
</dbReference>
<dbReference type="EMBL" id="OZ020098">
    <property type="protein sequence ID" value="CAK9271107.1"/>
    <property type="molecule type" value="Genomic_DNA"/>
</dbReference>
<accession>A0ABP0X0J3</accession>
<keyword evidence="2" id="KW-1185">Reference proteome</keyword>
<organism evidence="1 2">
    <name type="scientific">Sphagnum jensenii</name>
    <dbReference type="NCBI Taxonomy" id="128206"/>
    <lineage>
        <taxon>Eukaryota</taxon>
        <taxon>Viridiplantae</taxon>
        <taxon>Streptophyta</taxon>
        <taxon>Embryophyta</taxon>
        <taxon>Bryophyta</taxon>
        <taxon>Sphagnophytina</taxon>
        <taxon>Sphagnopsida</taxon>
        <taxon>Sphagnales</taxon>
        <taxon>Sphagnaceae</taxon>
        <taxon>Sphagnum</taxon>
    </lineage>
</organism>
<evidence type="ECO:0000313" key="2">
    <source>
        <dbReference type="Proteomes" id="UP001497444"/>
    </source>
</evidence>
<dbReference type="Pfam" id="PF12770">
    <property type="entry name" value="CHAT"/>
    <property type="match status" value="1"/>
</dbReference>
<dbReference type="SUPFAM" id="SSF48452">
    <property type="entry name" value="TPR-like"/>
    <property type="match status" value="1"/>
</dbReference>
<sequence length="756" mass="83982">MTSAVCSTGLEGHLELCKAEACGLNMPHAVSHNVAAVNKLKTSLNLLELEFSSSNDVRPHLEAWVRTSLQLSNALQGILKFPDAQHVCDRAFKLAKECEFSFIAAEAARQCGHLAQMMGNFKSAERYFREGLQELEKHGYVEETLAGNLCGGLGTSLQSQGEFLLAEDELRRAVNLLSQGLSKSTLTSQFHIGTFENLKGTYYNLQSCLYAKYMQATGNQRGIIATEALVAAEQGRCRDLTLHLERLLKSSVHAEDGKVSADDTADMMDWKKFDTDVDAWEHLRKCMTLCTDALKEQNGEVQRVTFVEYTLLRNQILIWVLHNDGTQEPSNVEITSTLPTMYCVDVREEFKNMVTDVHREVWEDFQWIHGPEESESRYNTFSKPLQEIEAVLLLEGQIEKLRNDPKPKTQKLNELYKLLISPFAHELDVGEPVIFIPHEELSFIPFAALKPKGGKHLIENHPIGIASSLRTLGWATKQYKTLKAKCTISGKNPMLLVGDPFPLPIQEKLDPLDDAIKEVNRIATMLPENSTVILLQEHATLENVISALKTTAWCHIASHGKVSPEYPQGVLFMSCTNEVSPKIDTGTSFSEGLEQQRSSGLLTAETICNNVRCMTAHAAVISACKIGLGKKTGEGLLGMSRAFMQAGVPLVLAPLRAVDSRLGSAFMQHLYEKLVAGENVMFALRNTMVDVLQKRVKVDLTAAEKENNEVVKWQLWDWAAWMAVGFPGVCLPLSVTTPNLDGLRITEAESKASCSY</sequence>
<proteinExistence type="predicted"/>
<dbReference type="Gene3D" id="1.25.40.10">
    <property type="entry name" value="Tetratricopeptide repeat domain"/>
    <property type="match status" value="1"/>
</dbReference>
<gene>
    <name evidence="1" type="ORF">CSSPJE1EN1_LOCUS16585</name>
</gene>
<dbReference type="PANTHER" id="PTHR10098">
    <property type="entry name" value="RAPSYN-RELATED"/>
    <property type="match status" value="1"/>
</dbReference>
<dbReference type="InterPro" id="IPR011990">
    <property type="entry name" value="TPR-like_helical_dom_sf"/>
</dbReference>
<evidence type="ECO:0000313" key="1">
    <source>
        <dbReference type="EMBL" id="CAK9271107.1"/>
    </source>
</evidence>
<dbReference type="Proteomes" id="UP001497444">
    <property type="component" value="Chromosome 3"/>
</dbReference>
<reference evidence="1" key="1">
    <citation type="submission" date="2024-02" db="EMBL/GenBank/DDBJ databases">
        <authorList>
            <consortium name="ELIXIR-Norway"/>
            <consortium name="Elixir Norway"/>
        </authorList>
    </citation>
    <scope>NUCLEOTIDE SEQUENCE</scope>
</reference>